<keyword evidence="1" id="KW-0808">Transferase</keyword>
<name>A0ABW0NX25_9HYPH</name>
<dbReference type="GO" id="GO:0032259">
    <property type="term" value="P:methylation"/>
    <property type="evidence" value="ECO:0007669"/>
    <property type="project" value="UniProtKB-KW"/>
</dbReference>
<proteinExistence type="predicted"/>
<evidence type="ECO:0000313" key="1">
    <source>
        <dbReference type="EMBL" id="MFC5504506.1"/>
    </source>
</evidence>
<dbReference type="EMBL" id="JBHSLU010000007">
    <property type="protein sequence ID" value="MFC5504506.1"/>
    <property type="molecule type" value="Genomic_DNA"/>
</dbReference>
<keyword evidence="2" id="KW-1185">Reference proteome</keyword>
<dbReference type="Pfam" id="PF13489">
    <property type="entry name" value="Methyltransf_23"/>
    <property type="match status" value="1"/>
</dbReference>
<evidence type="ECO:0000313" key="2">
    <source>
        <dbReference type="Proteomes" id="UP001596060"/>
    </source>
</evidence>
<protein>
    <submittedName>
        <fullName evidence="1">Methyltransferase domain-containing protein</fullName>
    </submittedName>
</protein>
<dbReference type="Gene3D" id="3.40.50.150">
    <property type="entry name" value="Vaccinia Virus protein VP39"/>
    <property type="match status" value="1"/>
</dbReference>
<gene>
    <name evidence="1" type="ORF">ACFPN9_04460</name>
</gene>
<reference evidence="2" key="1">
    <citation type="journal article" date="2019" name="Int. J. Syst. Evol. Microbiol.">
        <title>The Global Catalogue of Microorganisms (GCM) 10K type strain sequencing project: providing services to taxonomists for standard genome sequencing and annotation.</title>
        <authorList>
            <consortium name="The Broad Institute Genomics Platform"/>
            <consortium name="The Broad Institute Genome Sequencing Center for Infectious Disease"/>
            <person name="Wu L."/>
            <person name="Ma J."/>
        </authorList>
    </citation>
    <scope>NUCLEOTIDE SEQUENCE [LARGE SCALE GENOMIC DNA]</scope>
    <source>
        <strain evidence="2">CCUG 43117</strain>
    </source>
</reference>
<accession>A0ABW0NX25</accession>
<organism evidence="1 2">
    <name type="scientific">Bosea massiliensis</name>
    <dbReference type="NCBI Taxonomy" id="151419"/>
    <lineage>
        <taxon>Bacteria</taxon>
        <taxon>Pseudomonadati</taxon>
        <taxon>Pseudomonadota</taxon>
        <taxon>Alphaproteobacteria</taxon>
        <taxon>Hyphomicrobiales</taxon>
        <taxon>Boseaceae</taxon>
        <taxon>Bosea</taxon>
    </lineage>
</organism>
<dbReference type="CDD" id="cd02440">
    <property type="entry name" value="AdoMet_MTases"/>
    <property type="match status" value="1"/>
</dbReference>
<sequence>MHGIAAALLSHVPLVAYPYRGENCACNLCGGTAATVVCRYDRRLKPLTTVSCDGCGLMRTDPMPSEEELGRYYASSYRLDYQFARNGTPPRLHLKRSRAEATARFALLGDYLEPASRILDLGSGSGEFLDILARAGHRATGIEPGRDFARYARAAYGADVIESSWQAADLPATSFDLISAQHVLEHLREPVDALRRLAHWLAQDGFIHVEVPNAAATRHDPLQQFHFAHVHHFTPDTLVAAAERAGLVFHAGGYPSPTTMIFRKLAPGETPVRRAPPQARSQLRLGTLSPGRYLLSGRWAMNAINRARRFLQDSGQASTVS</sequence>
<keyword evidence="1" id="KW-0489">Methyltransferase</keyword>
<dbReference type="GO" id="GO:0008168">
    <property type="term" value="F:methyltransferase activity"/>
    <property type="evidence" value="ECO:0007669"/>
    <property type="project" value="UniProtKB-KW"/>
</dbReference>
<dbReference type="InterPro" id="IPR029063">
    <property type="entry name" value="SAM-dependent_MTases_sf"/>
</dbReference>
<dbReference type="Proteomes" id="UP001596060">
    <property type="component" value="Unassembled WGS sequence"/>
</dbReference>
<dbReference type="SUPFAM" id="SSF53335">
    <property type="entry name" value="S-adenosyl-L-methionine-dependent methyltransferases"/>
    <property type="match status" value="1"/>
</dbReference>
<dbReference type="RefSeq" id="WP_377815506.1">
    <property type="nucleotide sequence ID" value="NZ_JBHSLU010000007.1"/>
</dbReference>
<dbReference type="PANTHER" id="PTHR43861">
    <property type="entry name" value="TRANS-ACONITATE 2-METHYLTRANSFERASE-RELATED"/>
    <property type="match status" value="1"/>
</dbReference>
<comment type="caution">
    <text evidence="1">The sequence shown here is derived from an EMBL/GenBank/DDBJ whole genome shotgun (WGS) entry which is preliminary data.</text>
</comment>